<dbReference type="PROSITE" id="PS51977">
    <property type="entry name" value="WGR"/>
    <property type="match status" value="1"/>
</dbReference>
<dbReference type="Pfam" id="PF13569">
    <property type="entry name" value="DUF4132"/>
    <property type="match status" value="1"/>
</dbReference>
<gene>
    <name evidence="3" type="ORF">GCM10022247_36190</name>
</gene>
<evidence type="ECO:0000256" key="1">
    <source>
        <dbReference type="SAM" id="MobiDB-lite"/>
    </source>
</evidence>
<dbReference type="EMBL" id="BAABAL010000012">
    <property type="protein sequence ID" value="GAA4010717.1"/>
    <property type="molecule type" value="Genomic_DNA"/>
</dbReference>
<dbReference type="InterPro" id="IPR050458">
    <property type="entry name" value="LolB"/>
</dbReference>
<dbReference type="Pfam" id="PF05406">
    <property type="entry name" value="WGR"/>
    <property type="match status" value="1"/>
</dbReference>
<dbReference type="Gene3D" id="2.20.140.10">
    <property type="entry name" value="WGR domain"/>
    <property type="match status" value="1"/>
</dbReference>
<protein>
    <recommendedName>
        <fullName evidence="2">WGR domain-containing protein</fullName>
    </recommendedName>
</protein>
<organism evidence="3 4">
    <name type="scientific">Allokutzneria multivorans</name>
    <dbReference type="NCBI Taxonomy" id="1142134"/>
    <lineage>
        <taxon>Bacteria</taxon>
        <taxon>Bacillati</taxon>
        <taxon>Actinomycetota</taxon>
        <taxon>Actinomycetes</taxon>
        <taxon>Pseudonocardiales</taxon>
        <taxon>Pseudonocardiaceae</taxon>
        <taxon>Allokutzneria</taxon>
    </lineage>
</organism>
<comment type="caution">
    <text evidence="3">The sequence shown here is derived from an EMBL/GenBank/DDBJ whole genome shotgun (WGS) entry which is preliminary data.</text>
</comment>
<name>A0ABP7SER1_9PSEU</name>
<dbReference type="InterPro" id="IPR049809">
    <property type="entry name" value="YehF/YfeS-like_WGR"/>
</dbReference>
<dbReference type="SMART" id="SM00773">
    <property type="entry name" value="WGR"/>
    <property type="match status" value="1"/>
</dbReference>
<dbReference type="PANTHER" id="PTHR30634">
    <property type="entry name" value="OUTER MEMBRANE LOLAB LIPOPROTEIN INSERTION APPARATUS"/>
    <property type="match status" value="1"/>
</dbReference>
<feature type="domain" description="WGR" evidence="2">
    <location>
        <begin position="61"/>
        <end position="163"/>
    </location>
</feature>
<evidence type="ECO:0000259" key="2">
    <source>
        <dbReference type="PROSITE" id="PS51977"/>
    </source>
</evidence>
<dbReference type="InterPro" id="IPR036930">
    <property type="entry name" value="WGR_dom_sf"/>
</dbReference>
<dbReference type="InterPro" id="IPR025406">
    <property type="entry name" value="DUF4132"/>
</dbReference>
<keyword evidence="4" id="KW-1185">Reference proteome</keyword>
<proteinExistence type="predicted"/>
<evidence type="ECO:0000313" key="4">
    <source>
        <dbReference type="Proteomes" id="UP001501747"/>
    </source>
</evidence>
<dbReference type="PANTHER" id="PTHR30634:SF13">
    <property type="entry name" value="PROTEIN YEHF"/>
    <property type="match status" value="1"/>
</dbReference>
<feature type="region of interest" description="Disordered" evidence="1">
    <location>
        <begin position="141"/>
        <end position="169"/>
    </location>
</feature>
<reference evidence="4" key="1">
    <citation type="journal article" date="2019" name="Int. J. Syst. Evol. Microbiol.">
        <title>The Global Catalogue of Microorganisms (GCM) 10K type strain sequencing project: providing services to taxonomists for standard genome sequencing and annotation.</title>
        <authorList>
            <consortium name="The Broad Institute Genomics Platform"/>
            <consortium name="The Broad Institute Genome Sequencing Center for Infectious Disease"/>
            <person name="Wu L."/>
            <person name="Ma J."/>
        </authorList>
    </citation>
    <scope>NUCLEOTIDE SEQUENCE [LARGE SCALE GENOMIC DNA]</scope>
    <source>
        <strain evidence="4">JCM 17342</strain>
    </source>
</reference>
<accession>A0ABP7SER1</accession>
<dbReference type="Proteomes" id="UP001501747">
    <property type="component" value="Unassembled WGS sequence"/>
</dbReference>
<dbReference type="SUPFAM" id="SSF142921">
    <property type="entry name" value="WGR domain-like"/>
    <property type="match status" value="1"/>
</dbReference>
<dbReference type="CDD" id="cd07996">
    <property type="entry name" value="WGR_MMR_like"/>
    <property type="match status" value="1"/>
</dbReference>
<dbReference type="InterPro" id="IPR008893">
    <property type="entry name" value="WGR_domain"/>
</dbReference>
<evidence type="ECO:0000313" key="3">
    <source>
        <dbReference type="EMBL" id="GAA4010717.1"/>
    </source>
</evidence>
<feature type="compositionally biased region" description="Basic and acidic residues" evidence="1">
    <location>
        <begin position="141"/>
        <end position="153"/>
    </location>
</feature>
<sequence length="925" mass="101694">MPLLDLDKLTADLAHIWAGFLLGWDRSLRSANYPETTRYNYLLAAAQLARCLPEREVDSRVCSCFPRRCRTPSVWSCDMDQLGTAARRWEFVGGGSEKFWELERAGATVTVRYGRIGTNGQVKAKELASVEAARSHAEKLIAEKERKGYREAGEPTAPEPRPAPAPVSTDEETFVVRSHVLTDPAPEPAAAAALSTAAEAPPRVEDAPEDCLPRVLVSPPWTVEREQAEPIVITGLQPPAERHVVWVDDERQHWENSSQYQQNGGWAFSAREFREGSVPLWVAIRLFASAPEEIARPLLKDWRPTEHEGGNSFTARMIARFELDALPLVLVLAKARPTHWASYLAPYFDSEIAACMAEWLVRLKSLRTTATAWFDRHSEAAARALVPAALGADAKQRQAAETALQLIAKRAGNSVVLDGAREYGPEAAEAVRALLAVDPLDVLPAEMPKLAAWADAGLLPQLLLRDRRSALSAVAANRAIMMLAISRPGDLYPGVAVLKEICDPTSLAEFGWALFEHWRSDGTPPKQAWALTVLGAIGDDDTVRRLKPLILAWPGESGHHRAVAGLDVLAEIGTDAALTQLNDVAQKAKFKGLKTRAQEKIAEVADQLGLSAEQLADRLVPDFGLDADGSMTLDYGPRGFVVGFDEQLKPFVADSDGKRRKDLPKPGAKDDQKLAPLAHKRFAALKKDVRTTAADQIRRLEAAMVRGRRWTLAEFQELFVAHPLLWHIARRLVWASYDGDQLATAFRLAEDRTFADVGDDALELAGTVEIGVAHPLHLGDALPAWAEVFADYEILQPFPQLGRAVHAFTAEELTANALKRFHDIAVPTGRIVGLQRRGWERAMPQDNGIEPWISRAVPGGAVVINLDPGITVGMLEMFPEQRIEDIWVNDTADGAWSNRRVRGFAELDPVTASEVLAELTELTTT</sequence>